<accession>A0A0F5J9Z7</accession>
<dbReference type="Proteomes" id="UP000033047">
    <property type="component" value="Unassembled WGS sequence"/>
</dbReference>
<dbReference type="InterPro" id="IPR023214">
    <property type="entry name" value="HAD_sf"/>
</dbReference>
<keyword evidence="1" id="KW-0378">Hydrolase</keyword>
<dbReference type="SFLD" id="SFLDG01129">
    <property type="entry name" value="C1.5:_HAD__Beta-PGM__Phosphata"/>
    <property type="match status" value="1"/>
</dbReference>
<dbReference type="InterPro" id="IPR006439">
    <property type="entry name" value="HAD-SF_hydro_IA"/>
</dbReference>
<dbReference type="InterPro" id="IPR036412">
    <property type="entry name" value="HAD-like_sf"/>
</dbReference>
<dbReference type="InterPro" id="IPR023198">
    <property type="entry name" value="PGP-like_dom2"/>
</dbReference>
<dbReference type="PANTHER" id="PTHR43611">
    <property type="entry name" value="ALPHA-D-GLUCOSE 1-PHOSPHATE PHOSPHATASE"/>
    <property type="match status" value="1"/>
</dbReference>
<dbReference type="Pfam" id="PF00702">
    <property type="entry name" value="Hydrolase"/>
    <property type="match status" value="1"/>
</dbReference>
<proteinExistence type="predicted"/>
<name>A0A0F5J9Z7_9BACT</name>
<dbReference type="RefSeq" id="WP_007657592.1">
    <property type="nucleotide sequence ID" value="NZ_KQ033913.1"/>
</dbReference>
<dbReference type="NCBIfam" id="TIGR01509">
    <property type="entry name" value="HAD-SF-IA-v3"/>
    <property type="match status" value="1"/>
</dbReference>
<dbReference type="PRINTS" id="PR00413">
    <property type="entry name" value="HADHALOGNASE"/>
</dbReference>
<dbReference type="CDD" id="cd02603">
    <property type="entry name" value="HAD_sEH-N_like"/>
    <property type="match status" value="1"/>
</dbReference>
<dbReference type="PATRIC" id="fig|927665.4.peg.2777"/>
<dbReference type="AlphaFoldDB" id="A0A0F5J9Z7"/>
<dbReference type="SFLD" id="SFLDS00003">
    <property type="entry name" value="Haloacid_Dehalogenase"/>
    <property type="match status" value="1"/>
</dbReference>
<dbReference type="Gene3D" id="3.40.50.1000">
    <property type="entry name" value="HAD superfamily/HAD-like"/>
    <property type="match status" value="1"/>
</dbReference>
<dbReference type="HOGENOM" id="CLU_045011_9_5_10"/>
<sequence length="208" mass="23862">MAKIKNIVFDLGGVFIDLDHDQAVRRFKEIGVEDAEQLLDPYEQKGIFLEVENGTISADEFCQKLQEHTGKDLTYEDIKSGWLGFIADTPQYKLDYVLKLREHYNVYLLSNTNPIIQEGWARTNEFTPAGRPIGAYFDKMYTSYEVGVTKPDRRIFDYMIKDSGLIPAETLFVDDGKSNIEVGRTLGFITYQPQNGEDWREAIDALLK</sequence>
<dbReference type="SUPFAM" id="SSF56784">
    <property type="entry name" value="HAD-like"/>
    <property type="match status" value="1"/>
</dbReference>
<dbReference type="Gene3D" id="1.10.150.240">
    <property type="entry name" value="Putative phosphatase, domain 2"/>
    <property type="match status" value="1"/>
</dbReference>
<dbReference type="GO" id="GO:0016787">
    <property type="term" value="F:hydrolase activity"/>
    <property type="evidence" value="ECO:0007669"/>
    <property type="project" value="UniProtKB-KW"/>
</dbReference>
<gene>
    <name evidence="1" type="ORF">HMPREF1535_02706</name>
</gene>
<dbReference type="STRING" id="927665.HMPREF1535_02706"/>
<dbReference type="EMBL" id="AQHV01000013">
    <property type="protein sequence ID" value="KKB54584.1"/>
    <property type="molecule type" value="Genomic_DNA"/>
</dbReference>
<comment type="caution">
    <text evidence="1">The sequence shown here is derived from an EMBL/GenBank/DDBJ whole genome shotgun (WGS) entry which is preliminary data.</text>
</comment>
<dbReference type="PANTHER" id="PTHR43611:SF3">
    <property type="entry name" value="FLAVIN MONONUCLEOTIDE HYDROLASE 1, CHLOROPLATIC"/>
    <property type="match status" value="1"/>
</dbReference>
<protein>
    <submittedName>
        <fullName evidence="1">HAD hydrolase, family IA</fullName>
    </submittedName>
</protein>
<evidence type="ECO:0000313" key="1">
    <source>
        <dbReference type="EMBL" id="KKB54584.1"/>
    </source>
</evidence>
<evidence type="ECO:0000313" key="2">
    <source>
        <dbReference type="Proteomes" id="UP000033047"/>
    </source>
</evidence>
<reference evidence="1 2" key="1">
    <citation type="submission" date="2013-04" db="EMBL/GenBank/DDBJ databases">
        <title>The Genome Sequence of Parabacteroides goldsteinii DSM 19448.</title>
        <authorList>
            <consortium name="The Broad Institute Genomics Platform"/>
            <person name="Earl A."/>
            <person name="Ward D."/>
            <person name="Feldgarden M."/>
            <person name="Gevers D."/>
            <person name="Martens E."/>
            <person name="Sakamoto M."/>
            <person name="Benno Y."/>
            <person name="Song Y."/>
            <person name="Liu C."/>
            <person name="Lee J."/>
            <person name="Bolanos M."/>
            <person name="Vaisanen M.L."/>
            <person name="Finegold S.M."/>
            <person name="Walker B."/>
            <person name="Young S."/>
            <person name="Zeng Q."/>
            <person name="Gargeya S."/>
            <person name="Fitzgerald M."/>
            <person name="Haas B."/>
            <person name="Abouelleil A."/>
            <person name="Allen A.W."/>
            <person name="Alvarado L."/>
            <person name="Arachchi H.M."/>
            <person name="Berlin A.M."/>
            <person name="Chapman S.B."/>
            <person name="Gainer-Dewar J."/>
            <person name="Goldberg J."/>
            <person name="Griggs A."/>
            <person name="Gujja S."/>
            <person name="Hansen M."/>
            <person name="Howarth C."/>
            <person name="Imamovic A."/>
            <person name="Ireland A."/>
            <person name="Larimer J."/>
            <person name="McCowan C."/>
            <person name="Murphy C."/>
            <person name="Pearson M."/>
            <person name="Poon T.W."/>
            <person name="Priest M."/>
            <person name="Roberts A."/>
            <person name="Saif S."/>
            <person name="Shea T."/>
            <person name="Sisk P."/>
            <person name="Sykes S."/>
            <person name="Wortman J."/>
            <person name="Nusbaum C."/>
            <person name="Birren B."/>
        </authorList>
    </citation>
    <scope>NUCLEOTIDE SEQUENCE [LARGE SCALE GENOMIC DNA]</scope>
    <source>
        <strain evidence="1 2">DSM 19448</strain>
    </source>
</reference>
<organism evidence="1 2">
    <name type="scientific">Parabacteroides goldsteinii DSM 19448 = WAL 12034</name>
    <dbReference type="NCBI Taxonomy" id="927665"/>
    <lineage>
        <taxon>Bacteria</taxon>
        <taxon>Pseudomonadati</taxon>
        <taxon>Bacteroidota</taxon>
        <taxon>Bacteroidia</taxon>
        <taxon>Bacteroidales</taxon>
        <taxon>Tannerellaceae</taxon>
        <taxon>Parabacteroides</taxon>
    </lineage>
</organism>